<protein>
    <recommendedName>
        <fullName evidence="4">Zn(2)-C6 fungal-type domain-containing protein</fullName>
    </recommendedName>
</protein>
<dbReference type="GO" id="GO:0008270">
    <property type="term" value="F:zinc ion binding"/>
    <property type="evidence" value="ECO:0007669"/>
    <property type="project" value="InterPro"/>
</dbReference>
<dbReference type="EMBL" id="MU864361">
    <property type="protein sequence ID" value="KAK4191100.1"/>
    <property type="molecule type" value="Genomic_DNA"/>
</dbReference>
<dbReference type="GO" id="GO:0000981">
    <property type="term" value="F:DNA-binding transcription factor activity, RNA polymerase II-specific"/>
    <property type="evidence" value="ECO:0007669"/>
    <property type="project" value="InterPro"/>
</dbReference>
<evidence type="ECO:0000313" key="2">
    <source>
        <dbReference type="EMBL" id="KAK4191100.1"/>
    </source>
</evidence>
<evidence type="ECO:0000256" key="1">
    <source>
        <dbReference type="SAM" id="MobiDB-lite"/>
    </source>
</evidence>
<dbReference type="SUPFAM" id="SSF57701">
    <property type="entry name" value="Zn2/Cys6 DNA-binding domain"/>
    <property type="match status" value="1"/>
</dbReference>
<keyword evidence="3" id="KW-1185">Reference proteome</keyword>
<proteinExistence type="predicted"/>
<organism evidence="2 3">
    <name type="scientific">Podospora australis</name>
    <dbReference type="NCBI Taxonomy" id="1536484"/>
    <lineage>
        <taxon>Eukaryota</taxon>
        <taxon>Fungi</taxon>
        <taxon>Dikarya</taxon>
        <taxon>Ascomycota</taxon>
        <taxon>Pezizomycotina</taxon>
        <taxon>Sordariomycetes</taxon>
        <taxon>Sordariomycetidae</taxon>
        <taxon>Sordariales</taxon>
        <taxon>Podosporaceae</taxon>
        <taxon>Podospora</taxon>
    </lineage>
</organism>
<evidence type="ECO:0008006" key="4">
    <source>
        <dbReference type="Google" id="ProtNLM"/>
    </source>
</evidence>
<sequence length="375" mass="40890">MPMPRGEFNHKTGRFFADESPELPDASAAPPSGNRKASKKLPCCEKCHSLKMRCIRPVGEERCNRCTHLRIECVQRPYARVGRPPLGEKSTTRSTPNPKPPRGGPAPSSKKAAPPGNHTLSQDIITPLQPRFHIVSSVQSDSNEAPRYAGPLIGTGACTALLPNFDHMPDDASSSEATLTPKPSDELLLQDPVGRLTKLHLDLYQCLNAAKSVEIAKNNKETSSSSCNTNWIRSLFHAADGFIKILVALGGSAAEPSAYAEDTATFLIMISCYTRLLQIFDVFVSLMQTVVCDTWVGDLVQVNVAGFLMPLEDRAMQKRFVVQCIQHVIEKVQQAVGGVVSLSGEKNTDAALEGAKGLELRIREGVWKILHAGRR</sequence>
<feature type="region of interest" description="Disordered" evidence="1">
    <location>
        <begin position="81"/>
        <end position="122"/>
    </location>
</feature>
<evidence type="ECO:0000313" key="3">
    <source>
        <dbReference type="Proteomes" id="UP001302126"/>
    </source>
</evidence>
<dbReference type="Proteomes" id="UP001302126">
    <property type="component" value="Unassembled WGS sequence"/>
</dbReference>
<reference evidence="2" key="2">
    <citation type="submission" date="2023-05" db="EMBL/GenBank/DDBJ databases">
        <authorList>
            <consortium name="Lawrence Berkeley National Laboratory"/>
            <person name="Steindorff A."/>
            <person name="Hensen N."/>
            <person name="Bonometti L."/>
            <person name="Westerberg I."/>
            <person name="Brannstrom I.O."/>
            <person name="Guillou S."/>
            <person name="Cros-Aarteil S."/>
            <person name="Calhoun S."/>
            <person name="Haridas S."/>
            <person name="Kuo A."/>
            <person name="Mondo S."/>
            <person name="Pangilinan J."/>
            <person name="Riley R."/>
            <person name="Labutti K."/>
            <person name="Andreopoulos B."/>
            <person name="Lipzen A."/>
            <person name="Chen C."/>
            <person name="Yanf M."/>
            <person name="Daum C."/>
            <person name="Ng V."/>
            <person name="Clum A."/>
            <person name="Ohm R."/>
            <person name="Martin F."/>
            <person name="Silar P."/>
            <person name="Natvig D."/>
            <person name="Lalanne C."/>
            <person name="Gautier V."/>
            <person name="Ament-Velasquez S.L."/>
            <person name="Kruys A."/>
            <person name="Hutchinson M.I."/>
            <person name="Powell A.J."/>
            <person name="Barry K."/>
            <person name="Miller A.N."/>
            <person name="Grigoriev I.V."/>
            <person name="Debuchy R."/>
            <person name="Gladieux P."/>
            <person name="Thoren M.H."/>
            <person name="Johannesson H."/>
        </authorList>
    </citation>
    <scope>NUCLEOTIDE SEQUENCE</scope>
    <source>
        <strain evidence="2">PSN309</strain>
    </source>
</reference>
<comment type="caution">
    <text evidence="2">The sequence shown here is derived from an EMBL/GenBank/DDBJ whole genome shotgun (WGS) entry which is preliminary data.</text>
</comment>
<name>A0AAN6WZI8_9PEZI</name>
<feature type="region of interest" description="Disordered" evidence="1">
    <location>
        <begin position="1"/>
        <end position="39"/>
    </location>
</feature>
<gene>
    <name evidence="2" type="ORF">QBC35DRAFT_35466</name>
</gene>
<dbReference type="InterPro" id="IPR036864">
    <property type="entry name" value="Zn2-C6_fun-type_DNA-bd_sf"/>
</dbReference>
<reference evidence="2" key="1">
    <citation type="journal article" date="2023" name="Mol. Phylogenet. Evol.">
        <title>Genome-scale phylogeny and comparative genomics of the fungal order Sordariales.</title>
        <authorList>
            <person name="Hensen N."/>
            <person name="Bonometti L."/>
            <person name="Westerberg I."/>
            <person name="Brannstrom I.O."/>
            <person name="Guillou S."/>
            <person name="Cros-Aarteil S."/>
            <person name="Calhoun S."/>
            <person name="Haridas S."/>
            <person name="Kuo A."/>
            <person name="Mondo S."/>
            <person name="Pangilinan J."/>
            <person name="Riley R."/>
            <person name="LaButti K."/>
            <person name="Andreopoulos B."/>
            <person name="Lipzen A."/>
            <person name="Chen C."/>
            <person name="Yan M."/>
            <person name="Daum C."/>
            <person name="Ng V."/>
            <person name="Clum A."/>
            <person name="Steindorff A."/>
            <person name="Ohm R.A."/>
            <person name="Martin F."/>
            <person name="Silar P."/>
            <person name="Natvig D.O."/>
            <person name="Lalanne C."/>
            <person name="Gautier V."/>
            <person name="Ament-Velasquez S.L."/>
            <person name="Kruys A."/>
            <person name="Hutchinson M.I."/>
            <person name="Powell A.J."/>
            <person name="Barry K."/>
            <person name="Miller A.N."/>
            <person name="Grigoriev I.V."/>
            <person name="Debuchy R."/>
            <person name="Gladieux P."/>
            <person name="Hiltunen Thoren M."/>
            <person name="Johannesson H."/>
        </authorList>
    </citation>
    <scope>NUCLEOTIDE SEQUENCE</scope>
    <source>
        <strain evidence="2">PSN309</strain>
    </source>
</reference>
<accession>A0AAN6WZI8</accession>
<feature type="compositionally biased region" description="Low complexity" evidence="1">
    <location>
        <begin position="105"/>
        <end position="116"/>
    </location>
</feature>
<dbReference type="AlphaFoldDB" id="A0AAN6WZI8"/>